<evidence type="ECO:0000313" key="1">
    <source>
        <dbReference type="EMBL" id="CAB1222397.1"/>
    </source>
</evidence>
<organism evidence="1 2">
    <name type="scientific">Acinetobacter bouvetii</name>
    <dbReference type="NCBI Taxonomy" id="202951"/>
    <lineage>
        <taxon>Bacteria</taxon>
        <taxon>Pseudomonadati</taxon>
        <taxon>Pseudomonadota</taxon>
        <taxon>Gammaproteobacteria</taxon>
        <taxon>Moraxellales</taxon>
        <taxon>Moraxellaceae</taxon>
        <taxon>Acinetobacter</taxon>
    </lineage>
</organism>
<evidence type="ECO:0000313" key="2">
    <source>
        <dbReference type="Proteomes" id="UP000489961"/>
    </source>
</evidence>
<proteinExistence type="predicted"/>
<sequence length="236" mass="26825">MQVSTNSSILTQGKNLMDAGQPYQSPRQRVWAAIRKHRNEFTIQQVAELGQMKYDSARDFITGLKNAGIIAEVRREKLPNMSKKIDLIFFQLVEDYGYNAPSVDRKGNLLGKKATVNKAMWNTLRITKQPVNAHELAALSSTDEQAVSVETADSYLRFLFHAGYLKVARAAHHAVRKAKYLLLPHMNTGPIPPQIQRAKQVFDPNTNTLMYTERPELEEELKHGTLLLNHEEINDE</sequence>
<reference evidence="1 2" key="1">
    <citation type="submission" date="2020-02" db="EMBL/GenBank/DDBJ databases">
        <authorList>
            <person name="Chaudhuri R."/>
        </authorList>
    </citation>
    <scope>NUCLEOTIDE SEQUENCE [LARGE SCALE GENOMIC DNA]</scope>
    <source>
        <strain evidence="1">SFB21</strain>
    </source>
</reference>
<comment type="caution">
    <text evidence="1">The sequence shown here is derived from an EMBL/GenBank/DDBJ whole genome shotgun (WGS) entry which is preliminary data.</text>
</comment>
<dbReference type="EMBL" id="CADDTS010000049">
    <property type="protein sequence ID" value="CAB1222397.1"/>
    <property type="molecule type" value="Genomic_DNA"/>
</dbReference>
<gene>
    <name evidence="1" type="ORF">SFB21_3097</name>
</gene>
<accession>A0A811GF12</accession>
<dbReference type="AlphaFoldDB" id="A0A811GF12"/>
<name>A0A811GF12_9GAMM</name>
<protein>
    <submittedName>
        <fullName evidence="1">Uncharacterized protein</fullName>
    </submittedName>
</protein>
<dbReference type="Proteomes" id="UP000489961">
    <property type="component" value="Unassembled WGS sequence"/>
</dbReference>